<keyword evidence="1" id="KW-1015">Disulfide bond</keyword>
<reference evidence="5" key="1">
    <citation type="submission" date="2015-07" db="EMBL/GenBank/DDBJ databases">
        <title>MeaNS - Measles Nucleotide Surveillance Program.</title>
        <authorList>
            <person name="Tran T."/>
            <person name="Druce J."/>
        </authorList>
    </citation>
    <scope>NUCLEOTIDE SEQUENCE</scope>
    <source>
        <strain evidence="5">UCB-OBI-ISO-001</strain>
        <tissue evidence="5">Gonad</tissue>
    </source>
</reference>
<proteinExistence type="predicted"/>
<dbReference type="Gene3D" id="2.10.70.10">
    <property type="entry name" value="Complement Module, domain 1"/>
    <property type="match status" value="1"/>
</dbReference>
<dbReference type="InterPro" id="IPR035976">
    <property type="entry name" value="Sushi/SCR/CCP_sf"/>
</dbReference>
<accession>A0A0L8HPA3</accession>
<feature type="non-terminal residue" evidence="5">
    <location>
        <position position="279"/>
    </location>
</feature>
<dbReference type="SMART" id="SM00032">
    <property type="entry name" value="CCP"/>
    <property type="match status" value="1"/>
</dbReference>
<evidence type="ECO:0008006" key="6">
    <source>
        <dbReference type="Google" id="ProtNLM"/>
    </source>
</evidence>
<dbReference type="AlphaFoldDB" id="A0A0L8HPA3"/>
<sequence>GHDSPDRIKEISLKECDRACLQIPGCKSYEYHEKYSYCDPSNKTHLTHDLKPNEDGWDIHLMNPVYSNINCGPPKDIARGSTFFNSTIYRSEVTYRCQNGEKLKSVCTKDNKWTSITSICKDVKSEFVKVNDAFLDVPEKKLWKKKNVTTDECAEKCLSNENCLSFEITKGSGKCFLSEKTADHTKKIKADKSKDYYQRIKSDDTKIKLHKVSIPEQDVLRQLKNVNLEKCNEACLQHSECNSYEYNKKEKVCDLSNVTHLTDKLKPSDGNRDVYIIDP</sequence>
<dbReference type="CDD" id="cd00033">
    <property type="entry name" value="CCP"/>
    <property type="match status" value="1"/>
</dbReference>
<evidence type="ECO:0000259" key="4">
    <source>
        <dbReference type="PROSITE" id="PS50948"/>
    </source>
</evidence>
<evidence type="ECO:0000259" key="3">
    <source>
        <dbReference type="PROSITE" id="PS50923"/>
    </source>
</evidence>
<dbReference type="InterPro" id="IPR000436">
    <property type="entry name" value="Sushi_SCR_CCP_dom"/>
</dbReference>
<dbReference type="SMART" id="SM00473">
    <property type="entry name" value="PAN_AP"/>
    <property type="match status" value="2"/>
</dbReference>
<evidence type="ECO:0000256" key="1">
    <source>
        <dbReference type="ARBA" id="ARBA00023157"/>
    </source>
</evidence>
<evidence type="ECO:0000256" key="2">
    <source>
        <dbReference type="PROSITE-ProRule" id="PRU00302"/>
    </source>
</evidence>
<dbReference type="EMBL" id="KQ417620">
    <property type="protein sequence ID" value="KOF91052.1"/>
    <property type="molecule type" value="Genomic_DNA"/>
</dbReference>
<keyword evidence="2" id="KW-0768">Sushi</keyword>
<dbReference type="SUPFAM" id="SSF57535">
    <property type="entry name" value="Complement control module/SCR domain"/>
    <property type="match status" value="1"/>
</dbReference>
<feature type="domain" description="Sushi" evidence="3">
    <location>
        <begin position="69"/>
        <end position="122"/>
    </location>
</feature>
<name>A0A0L8HPA3_OCTBM</name>
<dbReference type="Pfam" id="PF00024">
    <property type="entry name" value="PAN_1"/>
    <property type="match status" value="3"/>
</dbReference>
<comment type="caution">
    <text evidence="2">Lacks conserved residue(s) required for the propagation of feature annotation.</text>
</comment>
<feature type="domain" description="Apple" evidence="4">
    <location>
        <begin position="120"/>
        <end position="201"/>
    </location>
</feature>
<protein>
    <recommendedName>
        <fullName evidence="6">Sushi domain-containing protein</fullName>
    </recommendedName>
</protein>
<feature type="domain" description="Apple" evidence="4">
    <location>
        <begin position="205"/>
        <end position="279"/>
    </location>
</feature>
<dbReference type="PROSITE" id="PS50948">
    <property type="entry name" value="PAN"/>
    <property type="match status" value="2"/>
</dbReference>
<dbReference type="PROSITE" id="PS50923">
    <property type="entry name" value="SUSHI"/>
    <property type="match status" value="1"/>
</dbReference>
<evidence type="ECO:0000313" key="5">
    <source>
        <dbReference type="EMBL" id="KOF91052.1"/>
    </source>
</evidence>
<dbReference type="SUPFAM" id="SSF57414">
    <property type="entry name" value="Hairpin loop containing domain-like"/>
    <property type="match status" value="2"/>
</dbReference>
<feature type="non-terminal residue" evidence="5">
    <location>
        <position position="1"/>
    </location>
</feature>
<organism evidence="5">
    <name type="scientific">Octopus bimaculoides</name>
    <name type="common">California two-spotted octopus</name>
    <dbReference type="NCBI Taxonomy" id="37653"/>
    <lineage>
        <taxon>Eukaryota</taxon>
        <taxon>Metazoa</taxon>
        <taxon>Spiralia</taxon>
        <taxon>Lophotrochozoa</taxon>
        <taxon>Mollusca</taxon>
        <taxon>Cephalopoda</taxon>
        <taxon>Coleoidea</taxon>
        <taxon>Octopodiformes</taxon>
        <taxon>Octopoda</taxon>
        <taxon>Incirrata</taxon>
        <taxon>Octopodidae</taxon>
        <taxon>Octopus</taxon>
    </lineage>
</organism>
<gene>
    <name evidence="5" type="ORF">OCBIM_22009814mg</name>
</gene>
<dbReference type="InterPro" id="IPR003609">
    <property type="entry name" value="Pan_app"/>
</dbReference>
<dbReference type="Gene3D" id="3.50.4.10">
    <property type="entry name" value="Hepatocyte Growth Factor"/>
    <property type="match status" value="2"/>
</dbReference>